<gene>
    <name evidence="4" type="primary">cobQ</name>
    <name evidence="7" type="ORF">J8C05_04110</name>
</gene>
<evidence type="ECO:0000313" key="7">
    <source>
        <dbReference type="EMBL" id="QUV94639.1"/>
    </source>
</evidence>
<feature type="domain" description="CobQ/CobB/MinD/ParA nucleotide binding" evidence="5">
    <location>
        <begin position="6"/>
        <end position="236"/>
    </location>
</feature>
<sequence>MPARALMVLGTASHVGKSLLTAGLCRIFRQNGWRVAPFKAQNMALNSAATPDGGEIGRAQALQAEACELAPTTDMNPILIKPSSDQTAQYVVQGKVWRNLTARDYFSFRVRELFPRVLESYTRLAEQFDLIILEGAGSPAEINLRDYDIVNMRMAHAANAACLLVGDIDRGGVFASLVGTLVLLDEADRARIRGTVINKFRGDRKLLEPGLAMLEAHTQRPCVGVIPYLPNLKLDEEDSVALEDRRTPARIWKSLPNTPERPLRIGVIALPWMSNFTDFDALAAEPSVALAFLERPEDLAGADVIILPGTKQTLHDLRYLREHGFVPPLLAHARNRPLVGICGGMQILGQRIEDPTGAEGGGWDEGLGCLPIMTVLRSEKWTTPAVGRWRPPTLFGRPVQNLRAEGYEIHLGETVYAPGAEGLFDVVRATGEQVVDGAVSPDGRIIGTYLHGLFDDDNFRHHFIAAVRRMCHVSPAESLRSYRLERRQRLDDLAAALRTALDLNQIERWLAV</sequence>
<dbReference type="Proteomes" id="UP000677668">
    <property type="component" value="Chromosome 1"/>
</dbReference>
<dbReference type="PROSITE" id="PS51274">
    <property type="entry name" value="GATASE_COBBQ"/>
    <property type="match status" value="1"/>
</dbReference>
<dbReference type="PANTHER" id="PTHR21343:SF1">
    <property type="entry name" value="COBYRIC ACID SYNTHASE"/>
    <property type="match status" value="1"/>
</dbReference>
<dbReference type="CDD" id="cd05389">
    <property type="entry name" value="CobQ_N"/>
    <property type="match status" value="1"/>
</dbReference>
<accession>A0ABX8B117</accession>
<feature type="active site" description="Nucleophile" evidence="4">
    <location>
        <position position="342"/>
    </location>
</feature>
<dbReference type="RefSeq" id="WP_211422916.1">
    <property type="nucleotide sequence ID" value="NZ_CP072642.1"/>
</dbReference>
<dbReference type="InterPro" id="IPR011698">
    <property type="entry name" value="GATase_3"/>
</dbReference>
<dbReference type="SUPFAM" id="SSF52317">
    <property type="entry name" value="Class I glutamine amidotransferase-like"/>
    <property type="match status" value="1"/>
</dbReference>
<dbReference type="HAMAP" id="MF_00028">
    <property type="entry name" value="CobQ"/>
    <property type="match status" value="1"/>
</dbReference>
<dbReference type="Gene3D" id="3.40.50.300">
    <property type="entry name" value="P-loop containing nucleotide triphosphate hydrolases"/>
    <property type="match status" value="1"/>
</dbReference>
<comment type="similarity">
    <text evidence="4">Belongs to the CobB/CobQ family. CobQ subfamily.</text>
</comment>
<dbReference type="InterPro" id="IPR029062">
    <property type="entry name" value="Class_I_gatase-like"/>
</dbReference>
<dbReference type="Pfam" id="PF01656">
    <property type="entry name" value="CbiA"/>
    <property type="match status" value="1"/>
</dbReference>
<comment type="function">
    <text evidence="4">Catalyzes amidations at positions B, D, E, and G on adenosylcobyrinic A,C-diamide. NH(2) groups are provided by glutamine, and one molecule of ATP is hydrogenolyzed for each amidation.</text>
</comment>
<dbReference type="EMBL" id="CP072642">
    <property type="protein sequence ID" value="QUV94639.1"/>
    <property type="molecule type" value="Genomic_DNA"/>
</dbReference>
<dbReference type="NCBIfam" id="NF001989">
    <property type="entry name" value="PRK00784.1"/>
    <property type="match status" value="1"/>
</dbReference>
<evidence type="ECO:0000256" key="4">
    <source>
        <dbReference type="HAMAP-Rule" id="MF_00028"/>
    </source>
</evidence>
<reference evidence="7 8" key="1">
    <citation type="submission" date="2021-03" db="EMBL/GenBank/DDBJ databases">
        <title>Genomic and phenotypic characterization of Chloracidobacterium isolates provides evidence for multiple species.</title>
        <authorList>
            <person name="Saini M.K."/>
            <person name="Costas A.M.G."/>
            <person name="Tank M."/>
            <person name="Bryant D.A."/>
        </authorList>
    </citation>
    <scope>NUCLEOTIDE SEQUENCE [LARGE SCALE GENOMIC DNA]</scope>
    <source>
        <strain evidence="7 8">N</strain>
    </source>
</reference>
<dbReference type="SUPFAM" id="SSF52540">
    <property type="entry name" value="P-loop containing nucleoside triphosphate hydrolases"/>
    <property type="match status" value="1"/>
</dbReference>
<evidence type="ECO:0000313" key="8">
    <source>
        <dbReference type="Proteomes" id="UP000677668"/>
    </source>
</evidence>
<proteinExistence type="inferred from homology"/>
<evidence type="ECO:0000259" key="5">
    <source>
        <dbReference type="Pfam" id="PF01656"/>
    </source>
</evidence>
<evidence type="ECO:0000256" key="3">
    <source>
        <dbReference type="ARBA" id="ARBA00022962"/>
    </source>
</evidence>
<keyword evidence="3 4" id="KW-0315">Glutamine amidotransferase</keyword>
<feature type="active site" evidence="4">
    <location>
        <position position="451"/>
    </location>
</feature>
<dbReference type="InterPro" id="IPR047045">
    <property type="entry name" value="CobQ_N"/>
</dbReference>
<organism evidence="7 8">
    <name type="scientific">Chloracidobacterium sp. N</name>
    <dbReference type="NCBI Taxonomy" id="2821540"/>
    <lineage>
        <taxon>Bacteria</taxon>
        <taxon>Pseudomonadati</taxon>
        <taxon>Acidobacteriota</taxon>
        <taxon>Terriglobia</taxon>
        <taxon>Terriglobales</taxon>
        <taxon>Acidobacteriaceae</taxon>
        <taxon>Chloracidobacterium</taxon>
        <taxon>Chloracidobacterium aggregatum</taxon>
    </lineage>
</organism>
<protein>
    <recommendedName>
        <fullName evidence="4">Cobyric acid synthase</fullName>
    </recommendedName>
</protein>
<evidence type="ECO:0000256" key="2">
    <source>
        <dbReference type="ARBA" id="ARBA00022573"/>
    </source>
</evidence>
<comment type="pathway">
    <text evidence="1 4">Cofactor biosynthesis; adenosylcobalamin biosynthesis.</text>
</comment>
<dbReference type="CDD" id="cd01750">
    <property type="entry name" value="GATase1_CobQ"/>
    <property type="match status" value="1"/>
</dbReference>
<dbReference type="PANTHER" id="PTHR21343">
    <property type="entry name" value="DETHIOBIOTIN SYNTHETASE"/>
    <property type="match status" value="1"/>
</dbReference>
<dbReference type="Gene3D" id="3.40.50.880">
    <property type="match status" value="1"/>
</dbReference>
<dbReference type="NCBIfam" id="TIGR00313">
    <property type="entry name" value="cobQ"/>
    <property type="match status" value="1"/>
</dbReference>
<dbReference type="InterPro" id="IPR027417">
    <property type="entry name" value="P-loop_NTPase"/>
</dbReference>
<dbReference type="InterPro" id="IPR002586">
    <property type="entry name" value="CobQ/CobB/MinD/ParA_Nub-bd_dom"/>
</dbReference>
<dbReference type="Pfam" id="PF07685">
    <property type="entry name" value="GATase_3"/>
    <property type="match status" value="1"/>
</dbReference>
<feature type="domain" description="CobB/CobQ-like glutamine amidotransferase" evidence="6">
    <location>
        <begin position="264"/>
        <end position="459"/>
    </location>
</feature>
<evidence type="ECO:0000259" key="6">
    <source>
        <dbReference type="Pfam" id="PF07685"/>
    </source>
</evidence>
<dbReference type="InterPro" id="IPR004459">
    <property type="entry name" value="CobQ_synth"/>
</dbReference>
<keyword evidence="2 4" id="KW-0169">Cobalamin biosynthesis</keyword>
<keyword evidence="8" id="KW-1185">Reference proteome</keyword>
<dbReference type="InterPro" id="IPR033949">
    <property type="entry name" value="CobQ_GATase1"/>
</dbReference>
<evidence type="ECO:0000256" key="1">
    <source>
        <dbReference type="ARBA" id="ARBA00004953"/>
    </source>
</evidence>
<name>A0ABX8B117_9BACT</name>